<dbReference type="PANTHER" id="PTHR42756:SF1">
    <property type="entry name" value="TRANSCRIPTIONAL REPRESSOR OF EMRAB OPERON"/>
    <property type="match status" value="1"/>
</dbReference>
<dbReference type="SUPFAM" id="SSF46785">
    <property type="entry name" value="Winged helix' DNA-binding domain"/>
    <property type="match status" value="1"/>
</dbReference>
<dbReference type="Pfam" id="PF01047">
    <property type="entry name" value="MarR"/>
    <property type="match status" value="1"/>
</dbReference>
<reference evidence="5 6" key="1">
    <citation type="submission" date="2019-11" db="EMBL/GenBank/DDBJ databases">
        <title>Draft genome sequences of five Paenibacillus species of dairy origin.</title>
        <authorList>
            <person name="Olajide A.M."/>
            <person name="Chen S."/>
            <person name="Lapointe G."/>
        </authorList>
    </citation>
    <scope>NUCLEOTIDE SEQUENCE [LARGE SCALE GENOMIC DNA]</scope>
    <source>
        <strain evidence="5 6">3CT49</strain>
    </source>
</reference>
<dbReference type="InterPro" id="IPR000835">
    <property type="entry name" value="HTH_MarR-typ"/>
</dbReference>
<dbReference type="PRINTS" id="PR00598">
    <property type="entry name" value="HTHMARR"/>
</dbReference>
<dbReference type="GO" id="GO:0003677">
    <property type="term" value="F:DNA binding"/>
    <property type="evidence" value="ECO:0007669"/>
    <property type="project" value="UniProtKB-KW"/>
</dbReference>
<name>A0A6N8EMU8_PAEMA</name>
<evidence type="ECO:0000256" key="3">
    <source>
        <dbReference type="ARBA" id="ARBA00023163"/>
    </source>
</evidence>
<dbReference type="Proteomes" id="UP000442469">
    <property type="component" value="Unassembled WGS sequence"/>
</dbReference>
<accession>A0A6N8EMU8</accession>
<evidence type="ECO:0000259" key="4">
    <source>
        <dbReference type="PROSITE" id="PS50995"/>
    </source>
</evidence>
<dbReference type="GO" id="GO:0003700">
    <property type="term" value="F:DNA-binding transcription factor activity"/>
    <property type="evidence" value="ECO:0007669"/>
    <property type="project" value="InterPro"/>
</dbReference>
<dbReference type="EMBL" id="WNZZ01000002">
    <property type="protein sequence ID" value="MUG21626.1"/>
    <property type="molecule type" value="Genomic_DNA"/>
</dbReference>
<keyword evidence="3" id="KW-0804">Transcription</keyword>
<dbReference type="PANTHER" id="PTHR42756">
    <property type="entry name" value="TRANSCRIPTIONAL REGULATOR, MARR"/>
    <property type="match status" value="1"/>
</dbReference>
<evidence type="ECO:0000313" key="5">
    <source>
        <dbReference type="EMBL" id="MUG21626.1"/>
    </source>
</evidence>
<organism evidence="5 6">
    <name type="scientific">Paenibacillus macerans</name>
    <name type="common">Bacillus macerans</name>
    <dbReference type="NCBI Taxonomy" id="44252"/>
    <lineage>
        <taxon>Bacteria</taxon>
        <taxon>Bacillati</taxon>
        <taxon>Bacillota</taxon>
        <taxon>Bacilli</taxon>
        <taxon>Bacillales</taxon>
        <taxon>Paenibacillaceae</taxon>
        <taxon>Paenibacillus</taxon>
    </lineage>
</organism>
<comment type="caution">
    <text evidence="5">The sequence shown here is derived from an EMBL/GenBank/DDBJ whole genome shotgun (WGS) entry which is preliminary data.</text>
</comment>
<dbReference type="PROSITE" id="PS50995">
    <property type="entry name" value="HTH_MARR_2"/>
    <property type="match status" value="1"/>
</dbReference>
<dbReference type="InterPro" id="IPR036390">
    <property type="entry name" value="WH_DNA-bd_sf"/>
</dbReference>
<dbReference type="SMART" id="SM00347">
    <property type="entry name" value="HTH_MARR"/>
    <property type="match status" value="1"/>
</dbReference>
<dbReference type="Gene3D" id="1.10.10.10">
    <property type="entry name" value="Winged helix-like DNA-binding domain superfamily/Winged helix DNA-binding domain"/>
    <property type="match status" value="1"/>
</dbReference>
<protein>
    <submittedName>
        <fullName evidence="5">MarR family transcriptional regulator</fullName>
    </submittedName>
</protein>
<dbReference type="AlphaFoldDB" id="A0A6N8EMU8"/>
<dbReference type="InterPro" id="IPR036388">
    <property type="entry name" value="WH-like_DNA-bd_sf"/>
</dbReference>
<keyword evidence="1" id="KW-0805">Transcription regulation</keyword>
<gene>
    <name evidence="5" type="ORF">GNQ08_04185</name>
</gene>
<feature type="domain" description="HTH marR-type" evidence="4">
    <location>
        <begin position="9"/>
        <end position="141"/>
    </location>
</feature>
<keyword evidence="2" id="KW-0238">DNA-binding</keyword>
<evidence type="ECO:0000256" key="1">
    <source>
        <dbReference type="ARBA" id="ARBA00023015"/>
    </source>
</evidence>
<evidence type="ECO:0000313" key="6">
    <source>
        <dbReference type="Proteomes" id="UP000442469"/>
    </source>
</evidence>
<proteinExistence type="predicted"/>
<sequence>MEADQGGADLAVGFIMGVTYRKIASLLQHRLKEYDITPEQWSVLNQIDQSEGLIQKEIADRCGKDKPTTTRILDLLESKGLIYKQTGKQDRRSFAVFSTERGRALIRETIALEQGVTEEVKRCMSDEEYLMLLNLLERVNAHISRQLEHNQIESGRNQR</sequence>
<evidence type="ECO:0000256" key="2">
    <source>
        <dbReference type="ARBA" id="ARBA00023125"/>
    </source>
</evidence>
<dbReference type="RefSeq" id="WP_155619453.1">
    <property type="nucleotide sequence ID" value="NZ_JAHAJO010000072.1"/>
</dbReference>